<proteinExistence type="predicted"/>
<evidence type="ECO:0000259" key="1">
    <source>
        <dbReference type="PROSITE" id="PS51729"/>
    </source>
</evidence>
<evidence type="ECO:0000313" key="3">
    <source>
        <dbReference type="Proteomes" id="UP000652231"/>
    </source>
</evidence>
<dbReference type="InterPro" id="IPR031165">
    <property type="entry name" value="GNAT_YJDJ"/>
</dbReference>
<dbReference type="SUPFAM" id="SSF55729">
    <property type="entry name" value="Acyl-CoA N-acyltransferases (Nat)"/>
    <property type="match status" value="1"/>
</dbReference>
<dbReference type="PROSITE" id="PS51729">
    <property type="entry name" value="GNAT_YJDJ"/>
    <property type="match status" value="1"/>
</dbReference>
<dbReference type="EMBL" id="BMGK01000010">
    <property type="protein sequence ID" value="GGD99150.1"/>
    <property type="molecule type" value="Genomic_DNA"/>
</dbReference>
<sequence>MTSEVEIKDNDFLRQFECFHNDQMARIEYSLQDRKIFLTKFDMPQEMVDEGFTEPFMEAVFDEVKSRNISLVPTCVEVKSFLRKHRRKYKGLLPVGINI</sequence>
<comment type="caution">
    <text evidence="2">The sequence shown here is derived from an EMBL/GenBank/DDBJ whole genome shotgun (WGS) entry which is preliminary data.</text>
</comment>
<feature type="domain" description="N-acetyltransferase" evidence="1">
    <location>
        <begin position="8"/>
        <end position="94"/>
    </location>
</feature>
<organism evidence="2 3">
    <name type="scientific">Planktosalinus lacus</name>
    <dbReference type="NCBI Taxonomy" id="1526573"/>
    <lineage>
        <taxon>Bacteria</taxon>
        <taxon>Pseudomonadati</taxon>
        <taxon>Bacteroidota</taxon>
        <taxon>Flavobacteriia</taxon>
        <taxon>Flavobacteriales</taxon>
        <taxon>Flavobacteriaceae</taxon>
        <taxon>Planktosalinus</taxon>
    </lineage>
</organism>
<dbReference type="Pfam" id="PF14542">
    <property type="entry name" value="Acetyltransf_CG"/>
    <property type="match status" value="1"/>
</dbReference>
<reference evidence="2" key="1">
    <citation type="journal article" date="2014" name="Int. J. Syst. Evol. Microbiol.">
        <title>Complete genome sequence of Corynebacterium casei LMG S-19264T (=DSM 44701T), isolated from a smear-ripened cheese.</title>
        <authorList>
            <consortium name="US DOE Joint Genome Institute (JGI-PGF)"/>
            <person name="Walter F."/>
            <person name="Albersmeier A."/>
            <person name="Kalinowski J."/>
            <person name="Ruckert C."/>
        </authorList>
    </citation>
    <scope>NUCLEOTIDE SEQUENCE</scope>
    <source>
        <strain evidence="2">CGMCC 1.12924</strain>
    </source>
</reference>
<gene>
    <name evidence="2" type="ORF">GCM10011312_23290</name>
</gene>
<dbReference type="Proteomes" id="UP000652231">
    <property type="component" value="Unassembled WGS sequence"/>
</dbReference>
<dbReference type="RefSeq" id="WP_188442730.1">
    <property type="nucleotide sequence ID" value="NZ_BMGK01000010.1"/>
</dbReference>
<keyword evidence="3" id="KW-1185">Reference proteome</keyword>
<accession>A0A8J2YBG8</accession>
<name>A0A8J2YBG8_9FLAO</name>
<evidence type="ECO:0000313" key="2">
    <source>
        <dbReference type="EMBL" id="GGD99150.1"/>
    </source>
</evidence>
<dbReference type="InterPro" id="IPR016181">
    <property type="entry name" value="Acyl_CoA_acyltransferase"/>
</dbReference>
<dbReference type="AlphaFoldDB" id="A0A8J2YBG8"/>
<dbReference type="Gene3D" id="3.40.630.30">
    <property type="match status" value="1"/>
</dbReference>
<reference evidence="2" key="2">
    <citation type="submission" date="2020-09" db="EMBL/GenBank/DDBJ databases">
        <authorList>
            <person name="Sun Q."/>
            <person name="Zhou Y."/>
        </authorList>
    </citation>
    <scope>NUCLEOTIDE SEQUENCE</scope>
    <source>
        <strain evidence="2">CGMCC 1.12924</strain>
    </source>
</reference>
<protein>
    <recommendedName>
        <fullName evidence="1">N-acetyltransferase domain-containing protein</fullName>
    </recommendedName>
</protein>